<evidence type="ECO:0000313" key="3">
    <source>
        <dbReference type="Proteomes" id="UP000311919"/>
    </source>
</evidence>
<comment type="caution">
    <text evidence="2">The sequence shown here is derived from an EMBL/GenBank/DDBJ whole genome shotgun (WGS) entry which is preliminary data.</text>
</comment>
<dbReference type="OrthoDB" id="9976386at2759"/>
<reference evidence="2 3" key="1">
    <citation type="submission" date="2019-03" db="EMBL/GenBank/DDBJ databases">
        <title>An improved genome assembly of the fluke Schistosoma japonicum.</title>
        <authorList>
            <person name="Hu W."/>
            <person name="Luo F."/>
            <person name="Yin M."/>
            <person name="Mo X."/>
            <person name="Sun C."/>
            <person name="Wu Q."/>
            <person name="Zhu B."/>
            <person name="Xiang M."/>
            <person name="Wang J."/>
            <person name="Wang Y."/>
            <person name="Zhang T."/>
            <person name="Xu B."/>
            <person name="Zheng H."/>
            <person name="Feng Z."/>
        </authorList>
    </citation>
    <scope>NUCLEOTIDE SEQUENCE [LARGE SCALE GENOMIC DNA]</scope>
    <source>
        <strain evidence="2">HuSjv2</strain>
        <tissue evidence="2">Worms</tissue>
    </source>
</reference>
<organism evidence="2 3">
    <name type="scientific">Schistosoma japonicum</name>
    <name type="common">Blood fluke</name>
    <dbReference type="NCBI Taxonomy" id="6182"/>
    <lineage>
        <taxon>Eukaryota</taxon>
        <taxon>Metazoa</taxon>
        <taxon>Spiralia</taxon>
        <taxon>Lophotrochozoa</taxon>
        <taxon>Platyhelminthes</taxon>
        <taxon>Trematoda</taxon>
        <taxon>Digenea</taxon>
        <taxon>Strigeidida</taxon>
        <taxon>Schistosomatoidea</taxon>
        <taxon>Schistosomatidae</taxon>
        <taxon>Schistosoma</taxon>
    </lineage>
</organism>
<protein>
    <recommendedName>
        <fullName evidence="1">DUF4476 domain-containing protein</fullName>
    </recommendedName>
</protein>
<evidence type="ECO:0000313" key="2">
    <source>
        <dbReference type="EMBL" id="TNN13008.1"/>
    </source>
</evidence>
<sequence length="300" mass="33516">MAKIPLSNAEFERLKITLISESTSVSNKFDKLYYSKGYLTGIQAAVILGCYNTAPERVKVIRALQKRLCRMTCAEASEILNALQSTNYDRLFALDCIKHTLIDHEITEGTEYILKSFVYEIDKLKALQILSTVMFLIILFMHVKVSMYVKKELPSGGHQVYAPFGGLYSQCFPGRETLYGPICEQMALKDHLVKPSLPVTVNINPTLSIFHSSPSYKYSGDLDRSWYLGGGKPPLPPTITDYVRSGPPKQLGEDESNFCESSLTSQNNNTNNVCLTLNQVEPETNNSLSVCTQAETNCCH</sequence>
<keyword evidence="3" id="KW-1185">Reference proteome</keyword>
<gene>
    <name evidence="2" type="ORF">EWB00_003258</name>
</gene>
<evidence type="ECO:0000259" key="1">
    <source>
        <dbReference type="Pfam" id="PF14771"/>
    </source>
</evidence>
<dbReference type="AlphaFoldDB" id="A0A4Z2D9D6"/>
<accession>A0A4Z2D9D6</accession>
<dbReference type="EMBL" id="SKCS01000202">
    <property type="protein sequence ID" value="TNN13008.1"/>
    <property type="molecule type" value="Genomic_DNA"/>
</dbReference>
<feature type="domain" description="DUF4476" evidence="1">
    <location>
        <begin position="56"/>
        <end position="130"/>
    </location>
</feature>
<dbReference type="Pfam" id="PF14771">
    <property type="entry name" value="DUF4476"/>
    <property type="match status" value="1"/>
</dbReference>
<dbReference type="InterPro" id="IPR028011">
    <property type="entry name" value="DUF4476"/>
</dbReference>
<name>A0A4Z2D9D6_SCHJA</name>
<proteinExistence type="predicted"/>
<dbReference type="Proteomes" id="UP000311919">
    <property type="component" value="Unassembled WGS sequence"/>
</dbReference>